<organism evidence="5 6">
    <name type="scientific">Lupinus luteus</name>
    <name type="common">European yellow lupine</name>
    <dbReference type="NCBI Taxonomy" id="3873"/>
    <lineage>
        <taxon>Eukaryota</taxon>
        <taxon>Viridiplantae</taxon>
        <taxon>Streptophyta</taxon>
        <taxon>Embryophyta</taxon>
        <taxon>Tracheophyta</taxon>
        <taxon>Spermatophyta</taxon>
        <taxon>Magnoliopsida</taxon>
        <taxon>eudicotyledons</taxon>
        <taxon>Gunneridae</taxon>
        <taxon>Pentapetalae</taxon>
        <taxon>rosids</taxon>
        <taxon>fabids</taxon>
        <taxon>Fabales</taxon>
        <taxon>Fabaceae</taxon>
        <taxon>Papilionoideae</taxon>
        <taxon>50 kb inversion clade</taxon>
        <taxon>genistoids sensu lato</taxon>
        <taxon>core genistoids</taxon>
        <taxon>Genisteae</taxon>
        <taxon>Lupinus</taxon>
    </lineage>
</organism>
<dbReference type="Proteomes" id="UP001497480">
    <property type="component" value="Unassembled WGS sequence"/>
</dbReference>
<comment type="similarity">
    <text evidence="3">Belongs to the NAD(P)-dependent epimerase/dehydratase family. Dihydroflavonol-4-reductase subfamily.</text>
</comment>
<keyword evidence="2" id="KW-0560">Oxidoreductase</keyword>
<gene>
    <name evidence="5" type="ORF">LLUT_LOCUS30675</name>
</gene>
<evidence type="ECO:0000313" key="5">
    <source>
        <dbReference type="EMBL" id="CAL0329615.1"/>
    </source>
</evidence>
<dbReference type="Gene3D" id="3.40.50.720">
    <property type="entry name" value="NAD(P)-binding Rossmann-like Domain"/>
    <property type="match status" value="1"/>
</dbReference>
<evidence type="ECO:0000256" key="2">
    <source>
        <dbReference type="ARBA" id="ARBA00023002"/>
    </source>
</evidence>
<keyword evidence="1" id="KW-0521">NADP</keyword>
<dbReference type="PANTHER" id="PTHR10366:SF689">
    <property type="entry name" value="PROTEIN BRI1-5 ENHANCED 1"/>
    <property type="match status" value="1"/>
</dbReference>
<protein>
    <recommendedName>
        <fullName evidence="4">NAD-dependent epimerase/dehydratase domain-containing protein</fullName>
    </recommendedName>
</protein>
<dbReference type="InterPro" id="IPR001509">
    <property type="entry name" value="Epimerase_deHydtase"/>
</dbReference>
<evidence type="ECO:0000313" key="6">
    <source>
        <dbReference type="Proteomes" id="UP001497480"/>
    </source>
</evidence>
<dbReference type="Pfam" id="PF01370">
    <property type="entry name" value="Epimerase"/>
    <property type="match status" value="1"/>
</dbReference>
<dbReference type="SUPFAM" id="SSF51735">
    <property type="entry name" value="NAD(P)-binding Rossmann-fold domains"/>
    <property type="match status" value="1"/>
</dbReference>
<evidence type="ECO:0000256" key="3">
    <source>
        <dbReference type="ARBA" id="ARBA00023445"/>
    </source>
</evidence>
<dbReference type="EMBL" id="CAXHTB010000022">
    <property type="protein sequence ID" value="CAL0329615.1"/>
    <property type="molecule type" value="Genomic_DNA"/>
</dbReference>
<evidence type="ECO:0000256" key="1">
    <source>
        <dbReference type="ARBA" id="ARBA00022857"/>
    </source>
</evidence>
<dbReference type="FunFam" id="3.40.50.720:FF:000085">
    <property type="entry name" value="Dihydroflavonol reductase"/>
    <property type="match status" value="1"/>
</dbReference>
<name>A0AAV1Y6S2_LUPLU</name>
<dbReference type="CDD" id="cd08958">
    <property type="entry name" value="FR_SDR_e"/>
    <property type="match status" value="1"/>
</dbReference>
<reference evidence="5 6" key="1">
    <citation type="submission" date="2024-03" db="EMBL/GenBank/DDBJ databases">
        <authorList>
            <person name="Martinez-Hernandez J."/>
        </authorList>
    </citation>
    <scope>NUCLEOTIDE SEQUENCE [LARGE SCALE GENOMIC DNA]</scope>
</reference>
<dbReference type="InterPro" id="IPR050425">
    <property type="entry name" value="NAD(P)_dehydrat-like"/>
</dbReference>
<dbReference type="GO" id="GO:0016616">
    <property type="term" value="F:oxidoreductase activity, acting on the CH-OH group of donors, NAD or NADP as acceptor"/>
    <property type="evidence" value="ECO:0007669"/>
    <property type="project" value="TreeGrafter"/>
</dbReference>
<sequence length="333" mass="36954">MEENDKGTVCVTGGTGYIASWLIKSLLQHGYSVRATVRSHPESEDLSYLINLPEASKRLQIFHADLNESSSFDTAIEGCIGVFHLAHPMDVNGIEPEDIVTKRAMEGTLGILKACLKSKTVKTVVYTSSAATVLFNGNNNISGIDMVDEEMWSDIEICRDSNLISSSYLVSKILCERAALEFGEQNGLEVVSLILPLVVGPFICHNIPSSVYIALAMILGDQSLYKYLTNSYMVHIDDATSALIFLFEYGNANGRYICSSDQISFYQMYELICQRYPGFHIALPKKNSNCDQKFSSLSSRKLLNAGFKFKYGINEMFDGAIQCCKEKGIIKFI</sequence>
<keyword evidence="6" id="KW-1185">Reference proteome</keyword>
<feature type="domain" description="NAD-dependent epimerase/dehydratase" evidence="4">
    <location>
        <begin position="9"/>
        <end position="251"/>
    </location>
</feature>
<dbReference type="AlphaFoldDB" id="A0AAV1Y6S2"/>
<dbReference type="PANTHER" id="PTHR10366">
    <property type="entry name" value="NAD DEPENDENT EPIMERASE/DEHYDRATASE"/>
    <property type="match status" value="1"/>
</dbReference>
<dbReference type="InterPro" id="IPR036291">
    <property type="entry name" value="NAD(P)-bd_dom_sf"/>
</dbReference>
<accession>A0AAV1Y6S2</accession>
<proteinExistence type="inferred from homology"/>
<comment type="caution">
    <text evidence="5">The sequence shown here is derived from an EMBL/GenBank/DDBJ whole genome shotgun (WGS) entry which is preliminary data.</text>
</comment>
<evidence type="ECO:0000259" key="4">
    <source>
        <dbReference type="Pfam" id="PF01370"/>
    </source>
</evidence>